<gene>
    <name evidence="1" type="ORF">SAMEA4504057_01681</name>
</gene>
<reference evidence="1 2" key="1">
    <citation type="submission" date="2017-06" db="EMBL/GenBank/DDBJ databases">
        <authorList>
            <consortium name="Pathogen Informatics"/>
        </authorList>
    </citation>
    <scope>NUCLEOTIDE SEQUENCE [LARGE SCALE GENOMIC DNA]</scope>
    <source>
        <strain evidence="1 2">NCTC12230</strain>
    </source>
</reference>
<proteinExistence type="predicted"/>
<evidence type="ECO:0000313" key="2">
    <source>
        <dbReference type="Proteomes" id="UP000215033"/>
    </source>
</evidence>
<accession>A0AB38DSF5</accession>
<protein>
    <submittedName>
        <fullName evidence="1">Uncharacterized protein</fullName>
    </submittedName>
</protein>
<name>A0AB38DSF5_9NEIS</name>
<dbReference type="EMBL" id="LT906434">
    <property type="protein sequence ID" value="SNU80169.1"/>
    <property type="molecule type" value="Genomic_DNA"/>
</dbReference>
<sequence length="45" mass="5246">MLEDFEKRLLADFLGENWQMFVDWCEDSGQAGYAEAVFDKLENPS</sequence>
<dbReference type="KEGG" id="nzo:SAMEA4504057_1681"/>
<organism evidence="1 2">
    <name type="scientific">Neisseria zoodegmatis</name>
    <dbReference type="NCBI Taxonomy" id="326523"/>
    <lineage>
        <taxon>Bacteria</taxon>
        <taxon>Pseudomonadati</taxon>
        <taxon>Pseudomonadota</taxon>
        <taxon>Betaproteobacteria</taxon>
        <taxon>Neisseriales</taxon>
        <taxon>Neisseriaceae</taxon>
        <taxon>Neisseria</taxon>
    </lineage>
</organism>
<evidence type="ECO:0000313" key="1">
    <source>
        <dbReference type="EMBL" id="SNU80169.1"/>
    </source>
</evidence>
<dbReference type="Proteomes" id="UP000215033">
    <property type="component" value="Chromosome 1"/>
</dbReference>
<dbReference type="AlphaFoldDB" id="A0AB38DSF5"/>
<dbReference type="RefSeq" id="WP_157739160.1">
    <property type="nucleotide sequence ID" value="NZ_LT906434.1"/>
</dbReference>